<comment type="caution">
    <text evidence="8">The sequence shown here is derived from an EMBL/GenBank/DDBJ whole genome shotgun (WGS) entry which is preliminary data.</text>
</comment>
<organism evidence="8 9">
    <name type="scientific">Thalassolituus pacificus</name>
    <dbReference type="NCBI Taxonomy" id="2975440"/>
    <lineage>
        <taxon>Bacteria</taxon>
        <taxon>Pseudomonadati</taxon>
        <taxon>Pseudomonadota</taxon>
        <taxon>Gammaproteobacteria</taxon>
        <taxon>Oceanospirillales</taxon>
        <taxon>Oceanospirillaceae</taxon>
        <taxon>Thalassolituus</taxon>
    </lineage>
</organism>
<evidence type="ECO:0000259" key="7">
    <source>
        <dbReference type="Pfam" id="PF08281"/>
    </source>
</evidence>
<evidence type="ECO:0000313" key="8">
    <source>
        <dbReference type="EMBL" id="MCT7359229.1"/>
    </source>
</evidence>
<dbReference type="InterPro" id="IPR013324">
    <property type="entry name" value="RNA_pol_sigma_r3/r4-like"/>
</dbReference>
<dbReference type="InterPro" id="IPR039425">
    <property type="entry name" value="RNA_pol_sigma-70-like"/>
</dbReference>
<dbReference type="NCBIfam" id="TIGR02937">
    <property type="entry name" value="sigma70-ECF"/>
    <property type="match status" value="1"/>
</dbReference>
<protein>
    <submittedName>
        <fullName evidence="8">Sigma-70 family RNA polymerase sigma factor</fullName>
    </submittedName>
</protein>
<evidence type="ECO:0000259" key="6">
    <source>
        <dbReference type="Pfam" id="PF04542"/>
    </source>
</evidence>
<name>A0A9X2WF23_9GAMM</name>
<proteinExistence type="inferred from homology"/>
<evidence type="ECO:0000256" key="2">
    <source>
        <dbReference type="ARBA" id="ARBA00023015"/>
    </source>
</evidence>
<dbReference type="InterPro" id="IPR014289">
    <property type="entry name" value="RNA_pol_sigma-24-rel"/>
</dbReference>
<reference evidence="8" key="2">
    <citation type="submission" date="2022-08" db="EMBL/GenBank/DDBJ databases">
        <authorList>
            <person name="Dong C."/>
        </authorList>
    </citation>
    <scope>NUCLEOTIDE SEQUENCE</scope>
    <source>
        <strain evidence="8">59MF3M-4</strain>
    </source>
</reference>
<dbReference type="NCBIfam" id="TIGR02943">
    <property type="entry name" value="Sig70_famx1"/>
    <property type="match status" value="1"/>
</dbReference>
<evidence type="ECO:0000256" key="4">
    <source>
        <dbReference type="ARBA" id="ARBA00023125"/>
    </source>
</evidence>
<dbReference type="RefSeq" id="WP_260976100.1">
    <property type="nucleotide sequence ID" value="NZ_JAOANI010000015.1"/>
</dbReference>
<evidence type="ECO:0000256" key="5">
    <source>
        <dbReference type="ARBA" id="ARBA00023163"/>
    </source>
</evidence>
<feature type="domain" description="RNA polymerase sigma-70 region 2" evidence="6">
    <location>
        <begin position="15"/>
        <end position="79"/>
    </location>
</feature>
<dbReference type="InterPro" id="IPR013249">
    <property type="entry name" value="RNA_pol_sigma70_r4_t2"/>
</dbReference>
<feature type="domain" description="RNA polymerase sigma factor 70 region 4 type 2" evidence="7">
    <location>
        <begin position="131"/>
        <end position="181"/>
    </location>
</feature>
<gene>
    <name evidence="8" type="ORF">NYR02_09370</name>
</gene>
<dbReference type="AlphaFoldDB" id="A0A9X2WF23"/>
<dbReference type="GO" id="GO:0016987">
    <property type="term" value="F:sigma factor activity"/>
    <property type="evidence" value="ECO:0007669"/>
    <property type="project" value="UniProtKB-KW"/>
</dbReference>
<reference evidence="8" key="1">
    <citation type="journal article" date="2022" name="Front. Microbiol.">
        <title>Genome-based taxonomic rearrangement of Oceanobacter-related bacteria including the description of Thalassolituus hydrocarbonoclasticus sp. nov. and Thalassolituus pacificus sp. nov. and emended description of the genus Thalassolituus.</title>
        <authorList>
            <person name="Dong C."/>
            <person name="Wei L."/>
            <person name="Wang J."/>
            <person name="Lai Q."/>
            <person name="Huang Z."/>
            <person name="Shao Z."/>
        </authorList>
    </citation>
    <scope>NUCLEOTIDE SEQUENCE</scope>
    <source>
        <strain evidence="8">59MF3M-4</strain>
    </source>
</reference>
<keyword evidence="4" id="KW-0238">DNA-binding</keyword>
<dbReference type="GO" id="GO:0003677">
    <property type="term" value="F:DNA binding"/>
    <property type="evidence" value="ECO:0007669"/>
    <property type="project" value="UniProtKB-KW"/>
</dbReference>
<dbReference type="GO" id="GO:0006352">
    <property type="term" value="P:DNA-templated transcription initiation"/>
    <property type="evidence" value="ECO:0007669"/>
    <property type="project" value="InterPro"/>
</dbReference>
<sequence>MNNPRPFADNEELTELRQQMLSFARLQLSDEQQAEDVVQEALAGALKNAAAFNRSASLKTWVFAILKNKIADALRGRYRQPQMTDIDDCKDCSLADDQLFDERGHWHKNERPQRWDAPEQLVHDEHFWRVFDRCLDAVPAEQARVFMMREFIELDSQEICAALELTTSNLHVLLYRARLRLRECLEDHWFGAGENA</sequence>
<dbReference type="Gene3D" id="1.10.1740.10">
    <property type="match status" value="1"/>
</dbReference>
<dbReference type="Pfam" id="PF08281">
    <property type="entry name" value="Sigma70_r4_2"/>
    <property type="match status" value="1"/>
</dbReference>
<evidence type="ECO:0000313" key="9">
    <source>
        <dbReference type="Proteomes" id="UP001147830"/>
    </source>
</evidence>
<keyword evidence="2" id="KW-0805">Transcription regulation</keyword>
<dbReference type="SUPFAM" id="SSF88946">
    <property type="entry name" value="Sigma2 domain of RNA polymerase sigma factors"/>
    <property type="match status" value="1"/>
</dbReference>
<dbReference type="InterPro" id="IPR014284">
    <property type="entry name" value="RNA_pol_sigma-70_dom"/>
</dbReference>
<dbReference type="EMBL" id="JAOANI010000015">
    <property type="protein sequence ID" value="MCT7359229.1"/>
    <property type="molecule type" value="Genomic_DNA"/>
</dbReference>
<evidence type="ECO:0000256" key="3">
    <source>
        <dbReference type="ARBA" id="ARBA00023082"/>
    </source>
</evidence>
<accession>A0A9X2WF23</accession>
<keyword evidence="5" id="KW-0804">Transcription</keyword>
<dbReference type="InterPro" id="IPR013325">
    <property type="entry name" value="RNA_pol_sigma_r2"/>
</dbReference>
<comment type="similarity">
    <text evidence="1">Belongs to the sigma-70 factor family. ECF subfamily.</text>
</comment>
<keyword evidence="3" id="KW-0731">Sigma factor</keyword>
<keyword evidence="9" id="KW-1185">Reference proteome</keyword>
<evidence type="ECO:0000256" key="1">
    <source>
        <dbReference type="ARBA" id="ARBA00010641"/>
    </source>
</evidence>
<dbReference type="InterPro" id="IPR007627">
    <property type="entry name" value="RNA_pol_sigma70_r2"/>
</dbReference>
<dbReference type="Pfam" id="PF04542">
    <property type="entry name" value="Sigma70_r2"/>
    <property type="match status" value="1"/>
</dbReference>
<dbReference type="PANTHER" id="PTHR43133">
    <property type="entry name" value="RNA POLYMERASE ECF-TYPE SIGMA FACTO"/>
    <property type="match status" value="1"/>
</dbReference>
<dbReference type="SUPFAM" id="SSF88659">
    <property type="entry name" value="Sigma3 and sigma4 domains of RNA polymerase sigma factors"/>
    <property type="match status" value="1"/>
</dbReference>
<dbReference type="InterPro" id="IPR036388">
    <property type="entry name" value="WH-like_DNA-bd_sf"/>
</dbReference>
<dbReference type="Gene3D" id="1.10.10.10">
    <property type="entry name" value="Winged helix-like DNA-binding domain superfamily/Winged helix DNA-binding domain"/>
    <property type="match status" value="1"/>
</dbReference>
<dbReference type="Proteomes" id="UP001147830">
    <property type="component" value="Unassembled WGS sequence"/>
</dbReference>
<dbReference type="PANTHER" id="PTHR43133:SF8">
    <property type="entry name" value="RNA POLYMERASE SIGMA FACTOR HI_1459-RELATED"/>
    <property type="match status" value="1"/>
</dbReference>